<dbReference type="GO" id="GO:0004888">
    <property type="term" value="F:transmembrane signaling receptor activity"/>
    <property type="evidence" value="ECO:0007669"/>
    <property type="project" value="TreeGrafter"/>
</dbReference>
<evidence type="ECO:0000256" key="5">
    <source>
        <dbReference type="ARBA" id="ARBA00022989"/>
    </source>
</evidence>
<accession>A0A4Q0Y2R8</accession>
<sequence>MLSNITIKVKLLMAFSLIGLLIIIMAGYSIFAVNESSNGFTDYREMARDNNLASSIETHMLSARGSVKDYLSSKSQKDVKAFQDFLNKTRKLVNTAKEEIQNPKRAPMVEKTSELLDEYEKYFTQVVEITTKRDSIKENIIDINGKKAEQTLTLLVQSANKNKNFSMLYNSSTALRSLLIARLYTTSFLTTNDKKDLKRVNEEFEKLENFLGNLKSNINDSKEISLLNKVIGFATKYNNGVKEIYQIIVEKNNLVNDKLIVFGNEIAQLSEKVKVSLKNDQDTIGPKVAQLNDNTKLTIEIISIIIFILIVAISIYVPRDISSLISKFQEGLLNFFKYLNREIKDVNPIDIYSKNEIGIMAQVVNANITKTKAGIEEDRKVINDTIGVLSEFEQGDLCQRVQTSSSNPALQELTSLLNKMADNVEKNIDNVLGVLEEFSNYNYMNKVDSDHLKEHLLKLANGVNELGDAITQMLVENKQNGLILDKSSNILLRNVDNLNTNSNEAAAALEETAAALEEITSNIVSNTDNVVKMGNYANELTQSAKEGEKLAQETTVSMDEINEQVNSINEAITVIDQI</sequence>
<evidence type="ECO:0000256" key="4">
    <source>
        <dbReference type="ARBA" id="ARBA00022692"/>
    </source>
</evidence>
<dbReference type="SUPFAM" id="SSF58104">
    <property type="entry name" value="Methyl-accepting chemotaxis protein (MCP) signaling domain"/>
    <property type="match status" value="1"/>
</dbReference>
<keyword evidence="2" id="KW-1003">Cell membrane</keyword>
<dbReference type="PANTHER" id="PTHR43531">
    <property type="entry name" value="PROTEIN ICFG"/>
    <property type="match status" value="1"/>
</dbReference>
<proteinExistence type="inferred from homology"/>
<dbReference type="InterPro" id="IPR051310">
    <property type="entry name" value="MCP_chemotaxis"/>
</dbReference>
<evidence type="ECO:0000256" key="2">
    <source>
        <dbReference type="ARBA" id="ARBA00022475"/>
    </source>
</evidence>
<dbReference type="Pfam" id="PF02203">
    <property type="entry name" value="TarH"/>
    <property type="match status" value="1"/>
</dbReference>
<dbReference type="GO" id="GO:0005886">
    <property type="term" value="C:plasma membrane"/>
    <property type="evidence" value="ECO:0007669"/>
    <property type="project" value="UniProtKB-SubCell"/>
</dbReference>
<evidence type="ECO:0000313" key="11">
    <source>
        <dbReference type="EMBL" id="RXJ64377.1"/>
    </source>
</evidence>
<dbReference type="AlphaFoldDB" id="A0A4Q0Y2R8"/>
<evidence type="ECO:0000256" key="9">
    <source>
        <dbReference type="SAM" id="Phobius"/>
    </source>
</evidence>
<dbReference type="Proteomes" id="UP000290191">
    <property type="component" value="Unassembled WGS sequence"/>
</dbReference>
<dbReference type="GO" id="GO:0007165">
    <property type="term" value="P:signal transduction"/>
    <property type="evidence" value="ECO:0007669"/>
    <property type="project" value="UniProtKB-KW"/>
</dbReference>
<evidence type="ECO:0000256" key="6">
    <source>
        <dbReference type="ARBA" id="ARBA00023136"/>
    </source>
</evidence>
<comment type="subcellular location">
    <subcellularLocation>
        <location evidence="1">Cell membrane</location>
    </subcellularLocation>
</comment>
<protein>
    <submittedName>
        <fullName evidence="11">Chemotaxis protein</fullName>
    </submittedName>
</protein>
<reference evidence="11 12" key="1">
    <citation type="submission" date="2017-10" db="EMBL/GenBank/DDBJ databases">
        <title>Genomics of the genus Arcobacter.</title>
        <authorList>
            <person name="Perez-Cataluna A."/>
            <person name="Figueras M.J."/>
        </authorList>
    </citation>
    <scope>NUCLEOTIDE SEQUENCE [LARGE SCALE GENOMIC DNA]</scope>
    <source>
        <strain evidence="11 12">DSM 24636</strain>
    </source>
</reference>
<dbReference type="GO" id="GO:0006935">
    <property type="term" value="P:chemotaxis"/>
    <property type="evidence" value="ECO:0007669"/>
    <property type="project" value="UniProtKB-KW"/>
</dbReference>
<evidence type="ECO:0000256" key="1">
    <source>
        <dbReference type="ARBA" id="ARBA00004236"/>
    </source>
</evidence>
<keyword evidence="4 9" id="KW-0812">Transmembrane</keyword>
<dbReference type="SMART" id="SM01358">
    <property type="entry name" value="HBM"/>
    <property type="match status" value="1"/>
</dbReference>
<dbReference type="PANTHER" id="PTHR43531:SF11">
    <property type="entry name" value="METHYL-ACCEPTING CHEMOTAXIS PROTEIN 3"/>
    <property type="match status" value="1"/>
</dbReference>
<feature type="transmembrane region" description="Helical" evidence="9">
    <location>
        <begin position="12"/>
        <end position="31"/>
    </location>
</feature>
<comment type="similarity">
    <text evidence="8">Belongs to the methyl-accepting chemotaxis (MCP) protein family.</text>
</comment>
<dbReference type="PROSITE" id="PS51753">
    <property type="entry name" value="HBM"/>
    <property type="match status" value="1"/>
</dbReference>
<keyword evidence="6 9" id="KW-0472">Membrane</keyword>
<feature type="non-terminal residue" evidence="11">
    <location>
        <position position="578"/>
    </location>
</feature>
<keyword evidence="7" id="KW-0807">Transducer</keyword>
<gene>
    <name evidence="11" type="ORF">CRV06_00005</name>
</gene>
<dbReference type="Gene3D" id="1.20.120.1530">
    <property type="match status" value="1"/>
</dbReference>
<name>A0A4Q0Y2R8_9BACT</name>
<evidence type="ECO:0000256" key="7">
    <source>
        <dbReference type="ARBA" id="ARBA00023224"/>
    </source>
</evidence>
<feature type="transmembrane region" description="Helical" evidence="9">
    <location>
        <begin position="297"/>
        <end position="317"/>
    </location>
</feature>
<dbReference type="Gene3D" id="1.10.287.950">
    <property type="entry name" value="Methyl-accepting chemotaxis protein"/>
    <property type="match status" value="1"/>
</dbReference>
<evidence type="ECO:0000313" key="12">
    <source>
        <dbReference type="Proteomes" id="UP000290191"/>
    </source>
</evidence>
<keyword evidence="12" id="KW-1185">Reference proteome</keyword>
<dbReference type="InterPro" id="IPR032255">
    <property type="entry name" value="HBM"/>
</dbReference>
<comment type="caution">
    <text evidence="11">The sequence shown here is derived from an EMBL/GenBank/DDBJ whole genome shotgun (WGS) entry which is preliminary data.</text>
</comment>
<feature type="domain" description="HBM" evidence="10">
    <location>
        <begin position="45"/>
        <end position="285"/>
    </location>
</feature>
<evidence type="ECO:0000259" key="10">
    <source>
        <dbReference type="PROSITE" id="PS51753"/>
    </source>
</evidence>
<keyword evidence="5 9" id="KW-1133">Transmembrane helix</keyword>
<dbReference type="InterPro" id="IPR003122">
    <property type="entry name" value="Tar_rcpt_lig-bd"/>
</dbReference>
<dbReference type="RefSeq" id="WP_164969303.1">
    <property type="nucleotide sequence ID" value="NZ_PDKO01000001.1"/>
</dbReference>
<dbReference type="EMBL" id="PDKO01000001">
    <property type="protein sequence ID" value="RXJ64377.1"/>
    <property type="molecule type" value="Genomic_DNA"/>
</dbReference>
<evidence type="ECO:0000256" key="3">
    <source>
        <dbReference type="ARBA" id="ARBA00022500"/>
    </source>
</evidence>
<keyword evidence="3" id="KW-0145">Chemotaxis</keyword>
<evidence type="ECO:0000256" key="8">
    <source>
        <dbReference type="ARBA" id="ARBA00029447"/>
    </source>
</evidence>
<organism evidence="11 12">
    <name type="scientific">Halarcobacter anaerophilus</name>
    <dbReference type="NCBI Taxonomy" id="877500"/>
    <lineage>
        <taxon>Bacteria</taxon>
        <taxon>Pseudomonadati</taxon>
        <taxon>Campylobacterota</taxon>
        <taxon>Epsilonproteobacteria</taxon>
        <taxon>Campylobacterales</taxon>
        <taxon>Arcobacteraceae</taxon>
        <taxon>Halarcobacter</taxon>
    </lineage>
</organism>
<dbReference type="STRING" id="877500.GCA_000935065_02783"/>